<keyword evidence="2 4" id="KW-0689">Ribosomal protein</keyword>
<dbReference type="HOGENOM" id="CLU_2174333_0_0_1"/>
<comment type="similarity">
    <text evidence="1">Belongs to the universal ribosomal protein uL18 family.</text>
</comment>
<dbReference type="GO" id="GO:0005840">
    <property type="term" value="C:ribosome"/>
    <property type="evidence" value="ECO:0007669"/>
    <property type="project" value="UniProtKB-KW"/>
</dbReference>
<dbReference type="KEGG" id="olu:OSTLU_30414"/>
<protein>
    <submittedName>
        <fullName evidence="4">Putative mitochondrial ribosomal protein L18</fullName>
    </submittedName>
</protein>
<evidence type="ECO:0000313" key="5">
    <source>
        <dbReference type="Proteomes" id="UP000001568"/>
    </source>
</evidence>
<name>A4RTW8_OSTLU</name>
<dbReference type="OMA" id="FFKKEQR"/>
<evidence type="ECO:0000313" key="4">
    <source>
        <dbReference type="EMBL" id="ABO94861.1"/>
    </source>
</evidence>
<dbReference type="GeneID" id="5000702"/>
<gene>
    <name evidence="4" type="primary">MRPL18</name>
    <name evidence="4" type="ORF">OSTLU_30414</name>
</gene>
<dbReference type="AlphaFoldDB" id="A4RTW8"/>
<dbReference type="STRING" id="436017.A4RTW8"/>
<keyword evidence="3" id="KW-0687">Ribonucleoprotein</keyword>
<organism evidence="4 5">
    <name type="scientific">Ostreococcus lucimarinus (strain CCE9901)</name>
    <dbReference type="NCBI Taxonomy" id="436017"/>
    <lineage>
        <taxon>Eukaryota</taxon>
        <taxon>Viridiplantae</taxon>
        <taxon>Chlorophyta</taxon>
        <taxon>Mamiellophyceae</taxon>
        <taxon>Mamiellales</taxon>
        <taxon>Bathycoccaceae</taxon>
        <taxon>Ostreococcus</taxon>
    </lineage>
</organism>
<dbReference type="Proteomes" id="UP000001568">
    <property type="component" value="Chromosome 3"/>
</dbReference>
<dbReference type="GO" id="GO:1990904">
    <property type="term" value="C:ribonucleoprotein complex"/>
    <property type="evidence" value="ECO:0007669"/>
    <property type="project" value="UniProtKB-KW"/>
</dbReference>
<dbReference type="GO" id="GO:0003735">
    <property type="term" value="F:structural constituent of ribosome"/>
    <property type="evidence" value="ECO:0007669"/>
    <property type="project" value="InterPro"/>
</dbReference>
<dbReference type="InterPro" id="IPR005484">
    <property type="entry name" value="Ribosomal_uL18_bac/plant/anim"/>
</dbReference>
<proteinExistence type="inferred from homology"/>
<dbReference type="Pfam" id="PF00861">
    <property type="entry name" value="Ribosomal_L18p"/>
    <property type="match status" value="1"/>
</dbReference>
<keyword evidence="5" id="KW-1185">Reference proteome</keyword>
<dbReference type="GO" id="GO:0006412">
    <property type="term" value="P:translation"/>
    <property type="evidence" value="ECO:0007669"/>
    <property type="project" value="InterPro"/>
</dbReference>
<evidence type="ECO:0000256" key="3">
    <source>
        <dbReference type="ARBA" id="ARBA00023274"/>
    </source>
</evidence>
<evidence type="ECO:0000256" key="1">
    <source>
        <dbReference type="ARBA" id="ARBA00007116"/>
    </source>
</evidence>
<dbReference type="EMBL" id="CP000583">
    <property type="protein sequence ID" value="ABO94861.1"/>
    <property type="molecule type" value="Genomic_DNA"/>
</dbReference>
<dbReference type="OrthoDB" id="1932324at2759"/>
<accession>A4RTW8</accession>
<dbReference type="RefSeq" id="XP_001416568.1">
    <property type="nucleotide sequence ID" value="XM_001416531.1"/>
</dbReference>
<sequence length="126" mass="13593">MRGAVRDALRRSLAEQAPHSLRVHMSNKYVYAQIVRALDGHVVASASTIERAFPFAESDASASATTREMRSRSDKRAAAAVGDALARRAKAANVDAVKWTRPYGKRFHGKIASLMEALKSGGVGLL</sequence>
<dbReference type="SUPFAM" id="SSF53137">
    <property type="entry name" value="Translational machinery components"/>
    <property type="match status" value="1"/>
</dbReference>
<dbReference type="eggNOG" id="KOG1870">
    <property type="taxonomic scope" value="Eukaryota"/>
</dbReference>
<reference evidence="4 5" key="1">
    <citation type="journal article" date="2007" name="Proc. Natl. Acad. Sci. U.S.A.">
        <title>The tiny eukaryote Ostreococcus provides genomic insights into the paradox of plankton speciation.</title>
        <authorList>
            <person name="Palenik B."/>
            <person name="Grimwood J."/>
            <person name="Aerts A."/>
            <person name="Rouze P."/>
            <person name="Salamov A."/>
            <person name="Putnam N."/>
            <person name="Dupont C."/>
            <person name="Jorgensen R."/>
            <person name="Derelle E."/>
            <person name="Rombauts S."/>
            <person name="Zhou K."/>
            <person name="Otillar R."/>
            <person name="Merchant S.S."/>
            <person name="Podell S."/>
            <person name="Gaasterland T."/>
            <person name="Napoli C."/>
            <person name="Gendler K."/>
            <person name="Manuell A."/>
            <person name="Tai V."/>
            <person name="Vallon O."/>
            <person name="Piganeau G."/>
            <person name="Jancek S."/>
            <person name="Heijde M."/>
            <person name="Jabbari K."/>
            <person name="Bowler C."/>
            <person name="Lohr M."/>
            <person name="Robbens S."/>
            <person name="Werner G."/>
            <person name="Dubchak I."/>
            <person name="Pazour G.J."/>
            <person name="Ren Q."/>
            <person name="Paulsen I."/>
            <person name="Delwiche C."/>
            <person name="Schmutz J."/>
            <person name="Rokhsar D."/>
            <person name="Van de Peer Y."/>
            <person name="Moreau H."/>
            <person name="Grigoriev I.V."/>
        </authorList>
    </citation>
    <scope>NUCLEOTIDE SEQUENCE [LARGE SCALE GENOMIC DNA]</scope>
    <source>
        <strain evidence="4 5">CCE9901</strain>
    </source>
</reference>
<dbReference type="Gramene" id="ABO94861">
    <property type="protein sequence ID" value="ABO94861"/>
    <property type="gene ID" value="OSTLU_30414"/>
</dbReference>
<dbReference type="PANTHER" id="PTHR12899">
    <property type="entry name" value="39S RIBOSOMAL PROTEIN L18, MITOCHONDRIAL"/>
    <property type="match status" value="1"/>
</dbReference>
<dbReference type="PANTHER" id="PTHR12899:SF3">
    <property type="entry name" value="LARGE RIBOSOMAL SUBUNIT PROTEIN UL18M"/>
    <property type="match status" value="1"/>
</dbReference>
<dbReference type="GO" id="GO:0008097">
    <property type="term" value="F:5S rRNA binding"/>
    <property type="evidence" value="ECO:0007669"/>
    <property type="project" value="TreeGrafter"/>
</dbReference>
<dbReference type="Gene3D" id="3.30.420.100">
    <property type="match status" value="1"/>
</dbReference>
<evidence type="ECO:0000256" key="2">
    <source>
        <dbReference type="ARBA" id="ARBA00022980"/>
    </source>
</evidence>